<dbReference type="AlphaFoldDB" id="A0A6U3X6Z1"/>
<evidence type="ECO:0000256" key="2">
    <source>
        <dbReference type="ARBA" id="ARBA00007532"/>
    </source>
</evidence>
<dbReference type="GO" id="GO:0006103">
    <property type="term" value="P:2-oxoglutarate metabolic process"/>
    <property type="evidence" value="ECO:0007669"/>
    <property type="project" value="TreeGrafter"/>
</dbReference>
<organism evidence="10">
    <name type="scientific">Ditylum brightwellii</name>
    <dbReference type="NCBI Taxonomy" id="49249"/>
    <lineage>
        <taxon>Eukaryota</taxon>
        <taxon>Sar</taxon>
        <taxon>Stramenopiles</taxon>
        <taxon>Ochrophyta</taxon>
        <taxon>Bacillariophyta</taxon>
        <taxon>Mediophyceae</taxon>
        <taxon>Lithodesmiophycidae</taxon>
        <taxon>Lithodesmiales</taxon>
        <taxon>Lithodesmiaceae</taxon>
        <taxon>Ditylum</taxon>
    </lineage>
</organism>
<protein>
    <recommendedName>
        <fullName evidence="9">FAD/NAD(P)-binding domain-containing protein</fullName>
    </recommendedName>
</protein>
<name>A0A6U3X6Z1_9STRA</name>
<dbReference type="EMBL" id="HBNS01002925">
    <property type="protein sequence ID" value="CAE4582667.1"/>
    <property type="molecule type" value="Transcribed_RNA"/>
</dbReference>
<dbReference type="GO" id="GO:0050660">
    <property type="term" value="F:flavin adenine dinucleotide binding"/>
    <property type="evidence" value="ECO:0007669"/>
    <property type="project" value="TreeGrafter"/>
</dbReference>
<dbReference type="SUPFAM" id="SSF51905">
    <property type="entry name" value="FAD/NAD(P)-binding domain"/>
    <property type="match status" value="1"/>
</dbReference>
<evidence type="ECO:0000256" key="1">
    <source>
        <dbReference type="ARBA" id="ARBA00001974"/>
    </source>
</evidence>
<feature type="chain" id="PRO_5030160248" description="FAD/NAD(P)-binding domain-containing protein" evidence="8">
    <location>
        <begin position="22"/>
        <end position="324"/>
    </location>
</feature>
<reference evidence="10" key="1">
    <citation type="submission" date="2021-01" db="EMBL/GenBank/DDBJ databases">
        <authorList>
            <person name="Corre E."/>
            <person name="Pelletier E."/>
            <person name="Niang G."/>
            <person name="Scheremetjew M."/>
            <person name="Finn R."/>
            <person name="Kale V."/>
            <person name="Holt S."/>
            <person name="Cochrane G."/>
            <person name="Meng A."/>
            <person name="Brown T."/>
            <person name="Cohen L."/>
        </authorList>
    </citation>
    <scope>NUCLEOTIDE SEQUENCE</scope>
    <source>
        <strain evidence="10">GSO104</strain>
    </source>
</reference>
<keyword evidence="4" id="KW-0274">FAD</keyword>
<comment type="similarity">
    <text evidence="2">Belongs to the class-I pyridine nucleotide-disulfide oxidoreductase family.</text>
</comment>
<evidence type="ECO:0000256" key="3">
    <source>
        <dbReference type="ARBA" id="ARBA00022630"/>
    </source>
</evidence>
<dbReference type="Gene3D" id="3.50.50.60">
    <property type="entry name" value="FAD/NAD(P)-binding domain"/>
    <property type="match status" value="2"/>
</dbReference>
<evidence type="ECO:0000256" key="7">
    <source>
        <dbReference type="ARBA" id="ARBA00023284"/>
    </source>
</evidence>
<evidence type="ECO:0000256" key="8">
    <source>
        <dbReference type="SAM" id="SignalP"/>
    </source>
</evidence>
<keyword evidence="5" id="KW-0560">Oxidoreductase</keyword>
<sequence>MKITSALSYFLFAAATSSSVALTFTPTSSKLSPSSTAFSTTFRRQYAPSKTTMLRMSDDSTGEYDFDVIIIGCGVGGHGAALHSRAQSLKTAVFAGGDVGGTCVNRGCVPSKALLAASGRVRDMKDAAHLSDLGIAVEGDVTYDREGIAAHAKNLANRVKGNLENSLIALGVDVVEGRGVLTGNANEVKDEATGKVYTAKDIILAPGSIPFVPPGITVDEKTVFTSDGALELPYVPEWVAIIGSGYIGLEFSDVYTALGSEVTFIEALPMLMPTFDREIAKMAERMLIRDRPIDYRTNVFASEVTPGIPGEKPVTIKMIDANTK</sequence>
<evidence type="ECO:0000256" key="4">
    <source>
        <dbReference type="ARBA" id="ARBA00022827"/>
    </source>
</evidence>
<dbReference type="GO" id="GO:0005739">
    <property type="term" value="C:mitochondrion"/>
    <property type="evidence" value="ECO:0007669"/>
    <property type="project" value="TreeGrafter"/>
</dbReference>
<dbReference type="GO" id="GO:0045252">
    <property type="term" value="C:oxoglutarate dehydrogenase complex"/>
    <property type="evidence" value="ECO:0007669"/>
    <property type="project" value="TreeGrafter"/>
</dbReference>
<keyword evidence="7" id="KW-0676">Redox-active center</keyword>
<dbReference type="Pfam" id="PF07992">
    <property type="entry name" value="Pyr_redox_2"/>
    <property type="match status" value="1"/>
</dbReference>
<gene>
    <name evidence="10" type="ORF">DBRI00130_LOCUS2354</name>
</gene>
<proteinExistence type="inferred from homology"/>
<dbReference type="PROSITE" id="PS00076">
    <property type="entry name" value="PYRIDINE_REDOX_1"/>
    <property type="match status" value="1"/>
</dbReference>
<evidence type="ECO:0000256" key="5">
    <source>
        <dbReference type="ARBA" id="ARBA00023002"/>
    </source>
</evidence>
<evidence type="ECO:0000256" key="6">
    <source>
        <dbReference type="ARBA" id="ARBA00023157"/>
    </source>
</evidence>
<accession>A0A6U3X6Z1</accession>
<dbReference type="PANTHER" id="PTHR22912:SF151">
    <property type="entry name" value="DIHYDROLIPOYL DEHYDROGENASE, MITOCHONDRIAL"/>
    <property type="match status" value="1"/>
</dbReference>
<dbReference type="PANTHER" id="PTHR22912">
    <property type="entry name" value="DISULFIDE OXIDOREDUCTASE"/>
    <property type="match status" value="1"/>
</dbReference>
<evidence type="ECO:0000259" key="9">
    <source>
        <dbReference type="Pfam" id="PF07992"/>
    </source>
</evidence>
<dbReference type="PRINTS" id="PR00411">
    <property type="entry name" value="PNDRDTASEI"/>
</dbReference>
<dbReference type="InterPro" id="IPR050151">
    <property type="entry name" value="Class-I_Pyr_Nuc-Dis_Oxidored"/>
</dbReference>
<dbReference type="InterPro" id="IPR036188">
    <property type="entry name" value="FAD/NAD-bd_sf"/>
</dbReference>
<dbReference type="InterPro" id="IPR012999">
    <property type="entry name" value="Pyr_OxRdtase_I_AS"/>
</dbReference>
<feature type="domain" description="FAD/NAD(P)-binding" evidence="9">
    <location>
        <begin position="66"/>
        <end position="305"/>
    </location>
</feature>
<keyword evidence="8" id="KW-0732">Signal</keyword>
<comment type="cofactor">
    <cofactor evidence="1">
        <name>FAD</name>
        <dbReference type="ChEBI" id="CHEBI:57692"/>
    </cofactor>
</comment>
<evidence type="ECO:0000313" key="10">
    <source>
        <dbReference type="EMBL" id="CAE4582667.1"/>
    </source>
</evidence>
<feature type="signal peptide" evidence="8">
    <location>
        <begin position="1"/>
        <end position="21"/>
    </location>
</feature>
<dbReference type="InterPro" id="IPR023753">
    <property type="entry name" value="FAD/NAD-binding_dom"/>
</dbReference>
<dbReference type="GO" id="GO:0004148">
    <property type="term" value="F:dihydrolipoyl dehydrogenase (NADH) activity"/>
    <property type="evidence" value="ECO:0007669"/>
    <property type="project" value="TreeGrafter"/>
</dbReference>
<keyword evidence="3" id="KW-0285">Flavoprotein</keyword>
<dbReference type="PRINTS" id="PR00368">
    <property type="entry name" value="FADPNR"/>
</dbReference>
<keyword evidence="6" id="KW-1015">Disulfide bond</keyword>